<proteinExistence type="predicted"/>
<name>X0VZD3_9ZZZZ</name>
<evidence type="ECO:0000313" key="1">
    <source>
        <dbReference type="EMBL" id="GAG05841.1"/>
    </source>
</evidence>
<gene>
    <name evidence="1" type="ORF">S01H1_42325</name>
</gene>
<organism evidence="1">
    <name type="scientific">marine sediment metagenome</name>
    <dbReference type="NCBI Taxonomy" id="412755"/>
    <lineage>
        <taxon>unclassified sequences</taxon>
        <taxon>metagenomes</taxon>
        <taxon>ecological metagenomes</taxon>
    </lineage>
</organism>
<dbReference type="EMBL" id="BARS01026907">
    <property type="protein sequence ID" value="GAG05841.1"/>
    <property type="molecule type" value="Genomic_DNA"/>
</dbReference>
<comment type="caution">
    <text evidence="1">The sequence shown here is derived from an EMBL/GenBank/DDBJ whole genome shotgun (WGS) entry which is preliminary data.</text>
</comment>
<accession>X0VZD3</accession>
<reference evidence="1" key="1">
    <citation type="journal article" date="2014" name="Front. Microbiol.">
        <title>High frequency of phylogenetically diverse reductive dehalogenase-homologous genes in deep subseafloor sedimentary metagenomes.</title>
        <authorList>
            <person name="Kawai M."/>
            <person name="Futagami T."/>
            <person name="Toyoda A."/>
            <person name="Takaki Y."/>
            <person name="Nishi S."/>
            <person name="Hori S."/>
            <person name="Arai W."/>
            <person name="Tsubouchi T."/>
            <person name="Morono Y."/>
            <person name="Uchiyama I."/>
            <person name="Ito T."/>
            <person name="Fujiyama A."/>
            <person name="Inagaki F."/>
            <person name="Takami H."/>
        </authorList>
    </citation>
    <scope>NUCLEOTIDE SEQUENCE</scope>
    <source>
        <strain evidence="1">Expedition CK06-06</strain>
    </source>
</reference>
<dbReference type="AlphaFoldDB" id="X0VZD3"/>
<sequence length="68" mass="7769">MLTGKRKEFFEAYKKLCVEYGYYIANVDVFEVQVGIPQICGGGLPAKSGEYNEYEYWGEIENDGDDID</sequence>
<protein>
    <submittedName>
        <fullName evidence="1">Uncharacterized protein</fullName>
    </submittedName>
</protein>